<sequence length="191" mass="20519">MNAQRVGMMALRRAAAKPSMALVSPSIARGLIVRSAMQAQQSRAIATQKLSHDEGNKLLASQRLNRPVSPHLTIYDPAQIWYGASIMQRYTGMAYAGALYAGSLAYLAAPLLGWHLESASLVAFAASLPVAAKVVLKTFAAFPFLFHSFNGVRHLVWDAAVKGFSKPEIAKATNAIWVVSVIGSLGLALLW</sequence>
<dbReference type="CDD" id="cd03499">
    <property type="entry name" value="SQR_TypeC_SdhC"/>
    <property type="match status" value="1"/>
</dbReference>
<dbReference type="SUPFAM" id="SSF81343">
    <property type="entry name" value="Fumarate reductase respiratory complex transmembrane subunits"/>
    <property type="match status" value="1"/>
</dbReference>
<feature type="transmembrane region" description="Helical" evidence="8">
    <location>
        <begin position="121"/>
        <end position="149"/>
    </location>
</feature>
<evidence type="ECO:0000256" key="1">
    <source>
        <dbReference type="ARBA" id="ARBA00004141"/>
    </source>
</evidence>
<dbReference type="InterPro" id="IPR014314">
    <property type="entry name" value="Succ_DH_cytb556"/>
</dbReference>
<keyword evidence="6" id="KW-0408">Iron</keyword>
<evidence type="ECO:0000313" key="9">
    <source>
        <dbReference type="EMBL" id="KAL1890056.1"/>
    </source>
</evidence>
<comment type="subcellular location">
    <subcellularLocation>
        <location evidence="1">Membrane</location>
        <topology evidence="1">Multi-pass membrane protein</topology>
    </subcellularLocation>
</comment>
<proteinExistence type="predicted"/>
<evidence type="ECO:0000256" key="5">
    <source>
        <dbReference type="ARBA" id="ARBA00022989"/>
    </source>
</evidence>
<dbReference type="Pfam" id="PF01127">
    <property type="entry name" value="Sdh_cyt"/>
    <property type="match status" value="1"/>
</dbReference>
<keyword evidence="4" id="KW-0479">Metal-binding</keyword>
<dbReference type="EMBL" id="JAWCUI010000066">
    <property type="protein sequence ID" value="KAL1890056.1"/>
    <property type="molecule type" value="Genomic_DNA"/>
</dbReference>
<evidence type="ECO:0000256" key="6">
    <source>
        <dbReference type="ARBA" id="ARBA00023004"/>
    </source>
</evidence>
<dbReference type="PROSITE" id="PS01001">
    <property type="entry name" value="SDH_CYT_2"/>
    <property type="match status" value="1"/>
</dbReference>
<keyword evidence="5 8" id="KW-1133">Transmembrane helix</keyword>
<dbReference type="InterPro" id="IPR000701">
    <property type="entry name" value="SuccDH_FuR_B_TM-su"/>
</dbReference>
<evidence type="ECO:0000313" key="10">
    <source>
        <dbReference type="Proteomes" id="UP001583186"/>
    </source>
</evidence>
<dbReference type="Gene3D" id="1.20.1300.10">
    <property type="entry name" value="Fumarate reductase/succinate dehydrogenase, transmembrane subunit"/>
    <property type="match status" value="1"/>
</dbReference>
<organism evidence="9 10">
    <name type="scientific">Sporothrix stenoceras</name>
    <dbReference type="NCBI Taxonomy" id="5173"/>
    <lineage>
        <taxon>Eukaryota</taxon>
        <taxon>Fungi</taxon>
        <taxon>Dikarya</taxon>
        <taxon>Ascomycota</taxon>
        <taxon>Pezizomycotina</taxon>
        <taxon>Sordariomycetes</taxon>
        <taxon>Sordariomycetidae</taxon>
        <taxon>Ophiostomatales</taxon>
        <taxon>Ophiostomataceae</taxon>
        <taxon>Sporothrix</taxon>
    </lineage>
</organism>
<keyword evidence="3 8" id="KW-0812">Transmembrane</keyword>
<accession>A0ABR3YP32</accession>
<keyword evidence="7 8" id="KW-0472">Membrane</keyword>
<comment type="caution">
    <text evidence="9">The sequence shown here is derived from an EMBL/GenBank/DDBJ whole genome shotgun (WGS) entry which is preliminary data.</text>
</comment>
<protein>
    <submittedName>
        <fullName evidence="9">Cytochrome b subunit of succinate dehydrogenase, Sdh3p</fullName>
    </submittedName>
</protein>
<dbReference type="PANTHER" id="PTHR10978:SF5">
    <property type="entry name" value="SUCCINATE DEHYDROGENASE CYTOCHROME B560 SUBUNIT, MITOCHONDRIAL"/>
    <property type="match status" value="1"/>
</dbReference>
<evidence type="ECO:0000256" key="4">
    <source>
        <dbReference type="ARBA" id="ARBA00022723"/>
    </source>
</evidence>
<reference evidence="9 10" key="1">
    <citation type="journal article" date="2024" name="IMA Fungus">
        <title>IMA Genome - F19 : A genome assembly and annotation guide to empower mycologists, including annotated draft genome sequences of Ceratocystis pirilliformis, Diaporthe australafricana, Fusarium ophioides, Paecilomyces lecythidis, and Sporothrix stenoceras.</title>
        <authorList>
            <person name="Aylward J."/>
            <person name="Wilson A.M."/>
            <person name="Visagie C.M."/>
            <person name="Spraker J."/>
            <person name="Barnes I."/>
            <person name="Buitendag C."/>
            <person name="Ceriani C."/>
            <person name="Del Mar Angel L."/>
            <person name="du Plessis D."/>
            <person name="Fuchs T."/>
            <person name="Gasser K."/>
            <person name="Kramer D."/>
            <person name="Li W."/>
            <person name="Munsamy K."/>
            <person name="Piso A."/>
            <person name="Price J.L."/>
            <person name="Sonnekus B."/>
            <person name="Thomas C."/>
            <person name="van der Nest A."/>
            <person name="van Dijk A."/>
            <person name="van Heerden A."/>
            <person name="van Vuuren N."/>
            <person name="Yilmaz N."/>
            <person name="Duong T.A."/>
            <person name="van der Merwe N.A."/>
            <person name="Wingfield M.J."/>
            <person name="Wingfield B.D."/>
        </authorList>
    </citation>
    <scope>NUCLEOTIDE SEQUENCE [LARGE SCALE GENOMIC DNA]</scope>
    <source>
        <strain evidence="9 10">CMW 5346</strain>
    </source>
</reference>
<evidence type="ECO:0000256" key="7">
    <source>
        <dbReference type="ARBA" id="ARBA00023136"/>
    </source>
</evidence>
<evidence type="ECO:0000256" key="8">
    <source>
        <dbReference type="SAM" id="Phobius"/>
    </source>
</evidence>
<evidence type="ECO:0000256" key="3">
    <source>
        <dbReference type="ARBA" id="ARBA00022692"/>
    </source>
</evidence>
<gene>
    <name evidence="9" type="primary">SDH3</name>
    <name evidence="9" type="ORF">Sste5346_008492</name>
</gene>
<dbReference type="PANTHER" id="PTHR10978">
    <property type="entry name" value="SUCCINATE DEHYDROGENASE CYTOCHROME B560 SUBUNIT"/>
    <property type="match status" value="1"/>
</dbReference>
<evidence type="ECO:0000256" key="2">
    <source>
        <dbReference type="ARBA" id="ARBA00022617"/>
    </source>
</evidence>
<feature type="transmembrane region" description="Helical" evidence="8">
    <location>
        <begin position="93"/>
        <end position="114"/>
    </location>
</feature>
<dbReference type="InterPro" id="IPR034804">
    <property type="entry name" value="SQR/QFR_C/D"/>
</dbReference>
<name>A0ABR3YP32_9PEZI</name>
<dbReference type="InterPro" id="IPR018495">
    <property type="entry name" value="Succ_DH_cyt_bsu_CS"/>
</dbReference>
<keyword evidence="2" id="KW-0349">Heme</keyword>
<dbReference type="Proteomes" id="UP001583186">
    <property type="component" value="Unassembled WGS sequence"/>
</dbReference>
<keyword evidence="10" id="KW-1185">Reference proteome</keyword>